<comment type="subcellular location">
    <subcellularLocation>
        <location evidence="1">Nucleus</location>
    </subcellularLocation>
</comment>
<keyword evidence="3" id="KW-0238">DNA-binding</keyword>
<dbReference type="GO" id="GO:0003677">
    <property type="term" value="F:DNA binding"/>
    <property type="evidence" value="ECO:0007669"/>
    <property type="project" value="UniProtKB-KW"/>
</dbReference>
<dbReference type="OMA" id="WDDEINT"/>
<evidence type="ECO:0000256" key="2">
    <source>
        <dbReference type="ARBA" id="ARBA00005560"/>
    </source>
</evidence>
<dbReference type="FunCoup" id="A7AVR8">
    <property type="interactions" value="393"/>
</dbReference>
<dbReference type="RefSeq" id="XP_001609462.1">
    <property type="nucleotide sequence ID" value="XM_001609412.1"/>
</dbReference>
<dbReference type="SUPFAM" id="SSF55945">
    <property type="entry name" value="TATA-box binding protein-like"/>
    <property type="match status" value="2"/>
</dbReference>
<evidence type="ECO:0000256" key="5">
    <source>
        <dbReference type="ARBA" id="ARBA00023242"/>
    </source>
</evidence>
<dbReference type="GeneID" id="5477681"/>
<dbReference type="PANTHER" id="PTHR10126">
    <property type="entry name" value="TATA-BOX BINDING PROTEIN"/>
    <property type="match status" value="1"/>
</dbReference>
<sequence length="277" mass="31093">MYEDGDKDSNLDFLNFIPQGDTAEENDDVGSAIPSAGATQVYYDKVDTSYSEAIQTYDEGEIALMDASLCVSRGQGVDDYTHYSKYLRPGIQVSFCGTPVVQNIVASVHLGNEIDLREIAISTRNAEYNPRKFNALILRMQNPRCTGLVFRTGRLIVTGCKTVESARLGAKRIAKMVRRELGGGIQFNDFKIENIIATFNCNVPIRLERLYEEHKLFCNYEPEIFAGLVYRIAIPCKSEAVLLVFVSGNVIVTGCRSPEDIYLIYRRMAPILCEFKH</sequence>
<dbReference type="Gene3D" id="3.30.310.10">
    <property type="entry name" value="TATA-Binding Protein"/>
    <property type="match status" value="2"/>
</dbReference>
<dbReference type="Pfam" id="PF00352">
    <property type="entry name" value="TBP"/>
    <property type="match status" value="2"/>
</dbReference>
<comment type="caution">
    <text evidence="6">The sequence shown here is derived from an EMBL/GenBank/DDBJ whole genome shotgun (WGS) entry which is preliminary data.</text>
</comment>
<dbReference type="EMBL" id="AAXT01000004">
    <property type="protein sequence ID" value="EDO05894.1"/>
    <property type="molecule type" value="Genomic_DNA"/>
</dbReference>
<dbReference type="VEuPathDB" id="PiroplasmaDB:BBOV_IV002970"/>
<dbReference type="InParanoid" id="A7AVR8"/>
<keyword evidence="4" id="KW-0804">Transcription</keyword>
<dbReference type="eggNOG" id="KOG3302">
    <property type="taxonomic scope" value="Eukaryota"/>
</dbReference>
<dbReference type="AlphaFoldDB" id="A7AVR8"/>
<dbReference type="GO" id="GO:0005634">
    <property type="term" value="C:nucleus"/>
    <property type="evidence" value="ECO:0007669"/>
    <property type="project" value="UniProtKB-SubCell"/>
</dbReference>
<dbReference type="GO" id="GO:0006352">
    <property type="term" value="P:DNA-templated transcription initiation"/>
    <property type="evidence" value="ECO:0007669"/>
    <property type="project" value="InterPro"/>
</dbReference>
<dbReference type="KEGG" id="bbo:BBOV_IV002970"/>
<reference evidence="7" key="2">
    <citation type="journal article" date="2020" name="Data Brief">
        <title>Transcriptome dataset of Babesia bovis life stages within vertebrate and invertebrate hosts.</title>
        <authorList>
            <person name="Ueti M.W."/>
            <person name="Johnson W.C."/>
            <person name="Kappmeyer L.S."/>
            <person name="Herndon D.R."/>
            <person name="Mousel M.R."/>
            <person name="Reif K.E."/>
            <person name="Taus N.S."/>
            <person name="Ifeonu O.O."/>
            <person name="Silva J.C."/>
            <person name="Suarez C.E."/>
            <person name="Brayton K.A."/>
        </authorList>
    </citation>
    <scope>NUCLEOTIDE SEQUENCE [LARGE SCALE GENOMIC DNA]</scope>
</reference>
<evidence type="ECO:0000313" key="6">
    <source>
        <dbReference type="EMBL" id="EDO05894.1"/>
    </source>
</evidence>
<gene>
    <name evidence="6" type="ORF">BBOV_IV002970</name>
</gene>
<evidence type="ECO:0000313" key="7">
    <source>
        <dbReference type="Proteomes" id="UP000002173"/>
    </source>
</evidence>
<dbReference type="InterPro" id="IPR000814">
    <property type="entry name" value="TBP"/>
</dbReference>
<evidence type="ECO:0000256" key="1">
    <source>
        <dbReference type="ARBA" id="ARBA00004123"/>
    </source>
</evidence>
<organism evidence="6 7">
    <name type="scientific">Babesia bovis</name>
    <dbReference type="NCBI Taxonomy" id="5865"/>
    <lineage>
        <taxon>Eukaryota</taxon>
        <taxon>Sar</taxon>
        <taxon>Alveolata</taxon>
        <taxon>Apicomplexa</taxon>
        <taxon>Aconoidasida</taxon>
        <taxon>Piroplasmida</taxon>
        <taxon>Babesiidae</taxon>
        <taxon>Babesia</taxon>
    </lineage>
</organism>
<evidence type="ECO:0000256" key="4">
    <source>
        <dbReference type="ARBA" id="ARBA00023163"/>
    </source>
</evidence>
<protein>
    <submittedName>
        <fullName evidence="6">TATA-box binding protein</fullName>
    </submittedName>
</protein>
<keyword evidence="7" id="KW-1185">Reference proteome</keyword>
<reference evidence="7" key="3">
    <citation type="journal article" date="2021" name="Int. J. Parasitol.">
        <title>Comparative analysis of gene expression between Babesia bovis blood stages and kinetes allowed by improved genome annotation.</title>
        <authorList>
            <person name="Ueti M.W."/>
            <person name="Johnson W.C."/>
            <person name="Kappmeyer L.S."/>
            <person name="Herndon D.R."/>
            <person name="Mousel M.R."/>
            <person name="Reif K.E."/>
            <person name="Taus N.S."/>
            <person name="Ifeonu O.O."/>
            <person name="Silva J.C."/>
            <person name="Suarez C.E."/>
            <person name="Brayton K.A."/>
        </authorList>
    </citation>
    <scope>NUCLEOTIDE SEQUENCE [LARGE SCALE GENOMIC DNA]</scope>
</reference>
<dbReference type="InterPro" id="IPR033710">
    <property type="entry name" value="TBP_eukaryotic"/>
</dbReference>
<comment type="similarity">
    <text evidence="2">Belongs to the TBP family.</text>
</comment>
<accession>A7AVR8</accession>
<dbReference type="Proteomes" id="UP000002173">
    <property type="component" value="Unassembled WGS sequence"/>
</dbReference>
<name>A7AVR8_BABBO</name>
<proteinExistence type="inferred from homology"/>
<reference evidence="6 7" key="1">
    <citation type="journal article" date="2007" name="PLoS Pathog.">
        <title>Genome sequence of Babesia bovis and comparative analysis of apicomplexan hemoprotozoa.</title>
        <authorList>
            <person name="Brayton K.A."/>
            <person name="Lau A.O.T."/>
            <person name="Herndon D.R."/>
            <person name="Hannick L."/>
            <person name="Kappmeyer L.S."/>
            <person name="Berens S.J."/>
            <person name="Bidwell S.L."/>
            <person name="Brown W.C."/>
            <person name="Crabtree J."/>
            <person name="Fadrosh D."/>
            <person name="Feldblum T."/>
            <person name="Forberger H.A."/>
            <person name="Haas B.J."/>
            <person name="Howell J.M."/>
            <person name="Khouri H."/>
            <person name="Koo H."/>
            <person name="Mann D.J."/>
            <person name="Norimine J."/>
            <person name="Paulsen I.T."/>
            <person name="Radune D."/>
            <person name="Ren Q."/>
            <person name="Smith R.K. Jr."/>
            <person name="Suarez C.E."/>
            <person name="White O."/>
            <person name="Wortman J.R."/>
            <person name="Knowles D.P. Jr."/>
            <person name="McElwain T.F."/>
            <person name="Nene V.M."/>
        </authorList>
    </citation>
    <scope>NUCLEOTIDE SEQUENCE [LARGE SCALE GENOMIC DNA]</scope>
    <source>
        <strain evidence="6">T2Bo</strain>
    </source>
</reference>
<dbReference type="PRINTS" id="PR00686">
    <property type="entry name" value="TIFACTORIID"/>
</dbReference>
<dbReference type="InterPro" id="IPR012295">
    <property type="entry name" value="TBP_dom_sf"/>
</dbReference>
<dbReference type="STRING" id="5865.A7AVR8"/>
<keyword evidence="5" id="KW-0539">Nucleus</keyword>
<evidence type="ECO:0000256" key="3">
    <source>
        <dbReference type="ARBA" id="ARBA00023125"/>
    </source>
</evidence>
<dbReference type="CDD" id="cd04516">
    <property type="entry name" value="TBP_eukaryotes"/>
    <property type="match status" value="1"/>
</dbReference>